<dbReference type="InterPro" id="IPR051032">
    <property type="entry name" value="AP2/ERF_TF_ERF_subfamily"/>
</dbReference>
<keyword evidence="2" id="KW-0805">Transcription regulation</keyword>
<dbReference type="GO" id="GO:0005634">
    <property type="term" value="C:nucleus"/>
    <property type="evidence" value="ECO:0007669"/>
    <property type="project" value="UniProtKB-SubCell"/>
</dbReference>
<name>A0AAV9BXJ7_ACOGR</name>
<dbReference type="GO" id="GO:0003677">
    <property type="term" value="F:DNA binding"/>
    <property type="evidence" value="ECO:0007669"/>
    <property type="project" value="UniProtKB-KW"/>
</dbReference>
<reference evidence="10" key="2">
    <citation type="submission" date="2023-06" db="EMBL/GenBank/DDBJ databases">
        <authorList>
            <person name="Ma L."/>
            <person name="Liu K.-W."/>
            <person name="Li Z."/>
            <person name="Hsiao Y.-Y."/>
            <person name="Qi Y."/>
            <person name="Fu T."/>
            <person name="Tang G."/>
            <person name="Zhang D."/>
            <person name="Sun W.-H."/>
            <person name="Liu D.-K."/>
            <person name="Li Y."/>
            <person name="Chen G.-Z."/>
            <person name="Liu X.-D."/>
            <person name="Liao X.-Y."/>
            <person name="Jiang Y.-T."/>
            <person name="Yu X."/>
            <person name="Hao Y."/>
            <person name="Huang J."/>
            <person name="Zhao X.-W."/>
            <person name="Ke S."/>
            <person name="Chen Y.-Y."/>
            <person name="Wu W.-L."/>
            <person name="Hsu J.-L."/>
            <person name="Lin Y.-F."/>
            <person name="Huang M.-D."/>
            <person name="Li C.-Y."/>
            <person name="Huang L."/>
            <person name="Wang Z.-W."/>
            <person name="Zhao X."/>
            <person name="Zhong W.-Y."/>
            <person name="Peng D.-H."/>
            <person name="Ahmad S."/>
            <person name="Lan S."/>
            <person name="Zhang J.-S."/>
            <person name="Tsai W.-C."/>
            <person name="Van De Peer Y."/>
            <person name="Liu Z.-J."/>
        </authorList>
    </citation>
    <scope>NUCLEOTIDE SEQUENCE</scope>
    <source>
        <strain evidence="10">SCP</strain>
        <tissue evidence="10">Leaves</tissue>
    </source>
</reference>
<comment type="similarity">
    <text evidence="7">Belongs to the AP2/ERF transcription factor family. ERF subfamily.</text>
</comment>
<gene>
    <name evidence="10" type="ORF">QJS04_geneDACA004872</name>
</gene>
<dbReference type="EMBL" id="JAUJYN010000001">
    <property type="protein sequence ID" value="KAK1280998.1"/>
    <property type="molecule type" value="Genomic_DNA"/>
</dbReference>
<evidence type="ECO:0000256" key="7">
    <source>
        <dbReference type="ARBA" id="ARBA00024343"/>
    </source>
</evidence>
<organism evidence="10 11">
    <name type="scientific">Acorus gramineus</name>
    <name type="common">Dwarf sweet flag</name>
    <dbReference type="NCBI Taxonomy" id="55184"/>
    <lineage>
        <taxon>Eukaryota</taxon>
        <taxon>Viridiplantae</taxon>
        <taxon>Streptophyta</taxon>
        <taxon>Embryophyta</taxon>
        <taxon>Tracheophyta</taxon>
        <taxon>Spermatophyta</taxon>
        <taxon>Magnoliopsida</taxon>
        <taxon>Liliopsida</taxon>
        <taxon>Acoraceae</taxon>
        <taxon>Acorus</taxon>
    </lineage>
</organism>
<evidence type="ECO:0000259" key="9">
    <source>
        <dbReference type="PROSITE" id="PS51032"/>
    </source>
</evidence>
<evidence type="ECO:0000256" key="8">
    <source>
        <dbReference type="SAM" id="MobiDB-lite"/>
    </source>
</evidence>
<evidence type="ECO:0000256" key="5">
    <source>
        <dbReference type="ARBA" id="ARBA00023163"/>
    </source>
</evidence>
<evidence type="ECO:0000313" key="10">
    <source>
        <dbReference type="EMBL" id="KAK1280998.1"/>
    </source>
</evidence>
<dbReference type="Pfam" id="PF00847">
    <property type="entry name" value="AP2"/>
    <property type="match status" value="1"/>
</dbReference>
<dbReference type="PROSITE" id="PS51032">
    <property type="entry name" value="AP2_ERF"/>
    <property type="match status" value="1"/>
</dbReference>
<comment type="caution">
    <text evidence="10">The sequence shown here is derived from an EMBL/GenBank/DDBJ whole genome shotgun (WGS) entry which is preliminary data.</text>
</comment>
<comment type="subcellular location">
    <subcellularLocation>
        <location evidence="1">Nucleus</location>
    </subcellularLocation>
</comment>
<dbReference type="CDD" id="cd00018">
    <property type="entry name" value="AP2"/>
    <property type="match status" value="1"/>
</dbReference>
<dbReference type="PANTHER" id="PTHR31985:SF273">
    <property type="entry name" value="ETHYLENE-RESPONSIVE TRANSCRIPTION FACTOR ERF017"/>
    <property type="match status" value="1"/>
</dbReference>
<dbReference type="SUPFAM" id="SSF54171">
    <property type="entry name" value="DNA-binding domain"/>
    <property type="match status" value="1"/>
</dbReference>
<proteinExistence type="inferred from homology"/>
<sequence length="165" mass="18309">MRKWGKWVAEVRLPNSRERIWLGSYDTPEKAARAYDAAVYCLRGPSARFNFADRPPDIPHARELTTEQIRVAAARFARQEEPPPEEVEQPPQQEEVQRGGMDSTAAAAASGAVAAAFEDGRVGFFGDVFAAEDYYYPAAEVAADEEDEIGCGGDEFYQSHGLWSF</sequence>
<keyword evidence="11" id="KW-1185">Reference proteome</keyword>
<reference evidence="10" key="1">
    <citation type="journal article" date="2023" name="Nat. Commun.">
        <title>Diploid and tetraploid genomes of Acorus and the evolution of monocots.</title>
        <authorList>
            <person name="Ma L."/>
            <person name="Liu K.W."/>
            <person name="Li Z."/>
            <person name="Hsiao Y.Y."/>
            <person name="Qi Y."/>
            <person name="Fu T."/>
            <person name="Tang G.D."/>
            <person name="Zhang D."/>
            <person name="Sun W.H."/>
            <person name="Liu D.K."/>
            <person name="Li Y."/>
            <person name="Chen G.Z."/>
            <person name="Liu X.D."/>
            <person name="Liao X.Y."/>
            <person name="Jiang Y.T."/>
            <person name="Yu X."/>
            <person name="Hao Y."/>
            <person name="Huang J."/>
            <person name="Zhao X.W."/>
            <person name="Ke S."/>
            <person name="Chen Y.Y."/>
            <person name="Wu W.L."/>
            <person name="Hsu J.L."/>
            <person name="Lin Y.F."/>
            <person name="Huang M.D."/>
            <person name="Li C.Y."/>
            <person name="Huang L."/>
            <person name="Wang Z.W."/>
            <person name="Zhao X."/>
            <person name="Zhong W.Y."/>
            <person name="Peng D.H."/>
            <person name="Ahmad S."/>
            <person name="Lan S."/>
            <person name="Zhang J.S."/>
            <person name="Tsai W.C."/>
            <person name="Van de Peer Y."/>
            <person name="Liu Z.J."/>
        </authorList>
    </citation>
    <scope>NUCLEOTIDE SEQUENCE</scope>
    <source>
        <strain evidence="10">SCP</strain>
    </source>
</reference>
<dbReference type="Proteomes" id="UP001179952">
    <property type="component" value="Unassembled WGS sequence"/>
</dbReference>
<accession>A0AAV9BXJ7</accession>
<evidence type="ECO:0000256" key="1">
    <source>
        <dbReference type="ARBA" id="ARBA00004123"/>
    </source>
</evidence>
<evidence type="ECO:0000256" key="6">
    <source>
        <dbReference type="ARBA" id="ARBA00023242"/>
    </source>
</evidence>
<evidence type="ECO:0000313" key="11">
    <source>
        <dbReference type="Proteomes" id="UP001179952"/>
    </source>
</evidence>
<dbReference type="InterPro" id="IPR036955">
    <property type="entry name" value="AP2/ERF_dom_sf"/>
</dbReference>
<dbReference type="InterPro" id="IPR016177">
    <property type="entry name" value="DNA-bd_dom_sf"/>
</dbReference>
<feature type="region of interest" description="Disordered" evidence="8">
    <location>
        <begin position="76"/>
        <end position="104"/>
    </location>
</feature>
<dbReference type="PANTHER" id="PTHR31985">
    <property type="entry name" value="ETHYLENE-RESPONSIVE TRANSCRIPTION FACTOR ERF042-RELATED"/>
    <property type="match status" value="1"/>
</dbReference>
<evidence type="ECO:0000256" key="2">
    <source>
        <dbReference type="ARBA" id="ARBA00023015"/>
    </source>
</evidence>
<evidence type="ECO:0000256" key="4">
    <source>
        <dbReference type="ARBA" id="ARBA00023159"/>
    </source>
</evidence>
<evidence type="ECO:0000256" key="3">
    <source>
        <dbReference type="ARBA" id="ARBA00023125"/>
    </source>
</evidence>
<keyword evidence="6" id="KW-0539">Nucleus</keyword>
<feature type="domain" description="AP2/ERF" evidence="9">
    <location>
        <begin position="1"/>
        <end position="52"/>
    </location>
</feature>
<dbReference type="GO" id="GO:0003700">
    <property type="term" value="F:DNA-binding transcription factor activity"/>
    <property type="evidence" value="ECO:0007669"/>
    <property type="project" value="InterPro"/>
</dbReference>
<keyword evidence="3" id="KW-0238">DNA-binding</keyword>
<dbReference type="Gene3D" id="3.30.730.10">
    <property type="entry name" value="AP2/ERF domain"/>
    <property type="match status" value="1"/>
</dbReference>
<dbReference type="InterPro" id="IPR001471">
    <property type="entry name" value="AP2/ERF_dom"/>
</dbReference>
<dbReference type="AlphaFoldDB" id="A0AAV9BXJ7"/>
<keyword evidence="4" id="KW-0010">Activator</keyword>
<keyword evidence="5" id="KW-0804">Transcription</keyword>
<protein>
    <submittedName>
        <fullName evidence="10">Ethylene-responsive transcription factor ERF016</fullName>
    </submittedName>
</protein>
<dbReference type="SMART" id="SM00380">
    <property type="entry name" value="AP2"/>
    <property type="match status" value="1"/>
</dbReference>